<keyword evidence="2" id="KW-1185">Reference proteome</keyword>
<gene>
    <name evidence="1" type="ORF">BJ138DRAFT_1017128</name>
</gene>
<protein>
    <submittedName>
        <fullName evidence="1">Uncharacterized protein</fullName>
    </submittedName>
</protein>
<evidence type="ECO:0000313" key="2">
    <source>
        <dbReference type="Proteomes" id="UP000790377"/>
    </source>
</evidence>
<sequence length="552" mass="62829">MLNCFTDLVTYLFRCNTDVTSLLSGTALKAVVAYISDYISKPTLKTYVVFDTIRSIFEKNTSLIGGSLERGEKARKIMTQIVNSLTSKMEIGAPMASLYLLGNPDHYTSHAFVPFYWKSYVSEVRRCFLEEGDDGVEANLVLQRVASSVVGTSPVFDYMYRPSAFEYLSLYDWIRLSDKKRIPAKKKVTDVDISCPKSTAKYSDYHMFFGDHPLSGTHHVRVLHDGESIVPNFVGGSLPRHDKGDFGYYCCTMLTLFSPWRSGRDLKGEDTTWSECFKSYNFTDRQREIMKYFNVRYECLDARDDYSAQMRDGVNNLAGVMPEWVEEGLHNEEDCNQTDTLFPVYDADNILDEQVIGKRTTKWNYDKAVVEQTLQTSGWLDTSLTPVEVDETEPFLPDNHIKVSEWKARVKNRRDEVLEQRSAGMAQSPARRSTTKDNKTMYEKPNEVRLVDHTYLKKSFKPRSSKDCLLINDTVEKFCLNKEQTRAFRIVSNHATLENPDQLKMHLGGMAGTGKSQVIKALTYFFAARNEAHRMISLAPTGTAAALIGGYT</sequence>
<proteinExistence type="predicted"/>
<dbReference type="EMBL" id="MU268111">
    <property type="protein sequence ID" value="KAH7905862.1"/>
    <property type="molecule type" value="Genomic_DNA"/>
</dbReference>
<accession>A0ACB7ZYA4</accession>
<feature type="non-terminal residue" evidence="1">
    <location>
        <position position="552"/>
    </location>
</feature>
<reference evidence="1" key="1">
    <citation type="journal article" date="2021" name="New Phytol.">
        <title>Evolutionary innovations through gain and loss of genes in the ectomycorrhizal Boletales.</title>
        <authorList>
            <person name="Wu G."/>
            <person name="Miyauchi S."/>
            <person name="Morin E."/>
            <person name="Kuo A."/>
            <person name="Drula E."/>
            <person name="Varga T."/>
            <person name="Kohler A."/>
            <person name="Feng B."/>
            <person name="Cao Y."/>
            <person name="Lipzen A."/>
            <person name="Daum C."/>
            <person name="Hundley H."/>
            <person name="Pangilinan J."/>
            <person name="Johnson J."/>
            <person name="Barry K."/>
            <person name="LaButti K."/>
            <person name="Ng V."/>
            <person name="Ahrendt S."/>
            <person name="Min B."/>
            <person name="Choi I.G."/>
            <person name="Park H."/>
            <person name="Plett J.M."/>
            <person name="Magnuson J."/>
            <person name="Spatafora J.W."/>
            <person name="Nagy L.G."/>
            <person name="Henrissat B."/>
            <person name="Grigoriev I.V."/>
            <person name="Yang Z.L."/>
            <person name="Xu J."/>
            <person name="Martin F.M."/>
        </authorList>
    </citation>
    <scope>NUCLEOTIDE SEQUENCE</scope>
    <source>
        <strain evidence="1">ATCC 28755</strain>
    </source>
</reference>
<organism evidence="1 2">
    <name type="scientific">Hygrophoropsis aurantiaca</name>
    <dbReference type="NCBI Taxonomy" id="72124"/>
    <lineage>
        <taxon>Eukaryota</taxon>
        <taxon>Fungi</taxon>
        <taxon>Dikarya</taxon>
        <taxon>Basidiomycota</taxon>
        <taxon>Agaricomycotina</taxon>
        <taxon>Agaricomycetes</taxon>
        <taxon>Agaricomycetidae</taxon>
        <taxon>Boletales</taxon>
        <taxon>Coniophorineae</taxon>
        <taxon>Hygrophoropsidaceae</taxon>
        <taxon>Hygrophoropsis</taxon>
    </lineage>
</organism>
<name>A0ACB7ZYA4_9AGAM</name>
<dbReference type="Proteomes" id="UP000790377">
    <property type="component" value="Unassembled WGS sequence"/>
</dbReference>
<comment type="caution">
    <text evidence="1">The sequence shown here is derived from an EMBL/GenBank/DDBJ whole genome shotgun (WGS) entry which is preliminary data.</text>
</comment>
<evidence type="ECO:0000313" key="1">
    <source>
        <dbReference type="EMBL" id="KAH7905862.1"/>
    </source>
</evidence>